<reference evidence="1 3" key="1">
    <citation type="journal article" date="2014" name="BMC Genomics">
        <title>Genome sequence of Anopheles sinensis provides insight into genetics basis of mosquito competence for malaria parasites.</title>
        <authorList>
            <person name="Zhou D."/>
            <person name="Zhang D."/>
            <person name="Ding G."/>
            <person name="Shi L."/>
            <person name="Hou Q."/>
            <person name="Ye Y."/>
            <person name="Xu Y."/>
            <person name="Zhou H."/>
            <person name="Xiong C."/>
            <person name="Li S."/>
            <person name="Yu J."/>
            <person name="Hong S."/>
            <person name="Yu X."/>
            <person name="Zou P."/>
            <person name="Chen C."/>
            <person name="Chang X."/>
            <person name="Wang W."/>
            <person name="Lv Y."/>
            <person name="Sun Y."/>
            <person name="Ma L."/>
            <person name="Shen B."/>
            <person name="Zhu C."/>
        </authorList>
    </citation>
    <scope>NUCLEOTIDE SEQUENCE [LARGE SCALE GENOMIC DNA]</scope>
</reference>
<accession>A0A084W5Q7</accession>
<keyword evidence="3" id="KW-1185">Reference proteome</keyword>
<dbReference type="Proteomes" id="UP000030765">
    <property type="component" value="Unassembled WGS sequence"/>
</dbReference>
<sequence length="74" mass="8001">MQCTGAKATSFLNCFHLHDPGLSFLPPKAGRQTVDHSNNDRPAPTVDGVVPALPEAVESAFTFSKQQWQHSPLA</sequence>
<dbReference type="EMBL" id="KE525304">
    <property type="protein sequence ID" value="KFB45551.1"/>
    <property type="molecule type" value="Genomic_DNA"/>
</dbReference>
<evidence type="ECO:0000313" key="1">
    <source>
        <dbReference type="EMBL" id="KFB45551.1"/>
    </source>
</evidence>
<gene>
    <name evidence="1" type="ORF">ZHAS_00013501</name>
</gene>
<dbReference type="AlphaFoldDB" id="A0A084W5Q7"/>
<protein>
    <submittedName>
        <fullName evidence="1 2">Uncharacterized protein</fullName>
    </submittedName>
</protein>
<organism evidence="1">
    <name type="scientific">Anopheles sinensis</name>
    <name type="common">Mosquito</name>
    <dbReference type="NCBI Taxonomy" id="74873"/>
    <lineage>
        <taxon>Eukaryota</taxon>
        <taxon>Metazoa</taxon>
        <taxon>Ecdysozoa</taxon>
        <taxon>Arthropoda</taxon>
        <taxon>Hexapoda</taxon>
        <taxon>Insecta</taxon>
        <taxon>Pterygota</taxon>
        <taxon>Neoptera</taxon>
        <taxon>Endopterygota</taxon>
        <taxon>Diptera</taxon>
        <taxon>Nematocera</taxon>
        <taxon>Culicoidea</taxon>
        <taxon>Culicidae</taxon>
        <taxon>Anophelinae</taxon>
        <taxon>Anopheles</taxon>
    </lineage>
</organism>
<name>A0A084W5Q7_ANOSI</name>
<dbReference type="VEuPathDB" id="VectorBase:ASIC013501"/>
<reference evidence="2" key="2">
    <citation type="submission" date="2020-05" db="UniProtKB">
        <authorList>
            <consortium name="EnsemblMetazoa"/>
        </authorList>
    </citation>
    <scope>IDENTIFICATION</scope>
</reference>
<dbReference type="EnsemblMetazoa" id="ASIC013501-RA">
    <property type="protein sequence ID" value="ASIC013501-PA"/>
    <property type="gene ID" value="ASIC013501"/>
</dbReference>
<evidence type="ECO:0000313" key="2">
    <source>
        <dbReference type="EnsemblMetazoa" id="ASIC013501-PA"/>
    </source>
</evidence>
<dbReference type="EMBL" id="ATLV01020685">
    <property type="status" value="NOT_ANNOTATED_CDS"/>
    <property type="molecule type" value="Genomic_DNA"/>
</dbReference>
<evidence type="ECO:0000313" key="3">
    <source>
        <dbReference type="Proteomes" id="UP000030765"/>
    </source>
</evidence>
<proteinExistence type="predicted"/>